<dbReference type="PANTHER" id="PTHR30629:SF2">
    <property type="entry name" value="PROPHAGE INTEGRASE INTS-RELATED"/>
    <property type="match status" value="1"/>
</dbReference>
<evidence type="ECO:0000256" key="2">
    <source>
        <dbReference type="ARBA" id="ARBA00022908"/>
    </source>
</evidence>
<reference evidence="6 7" key="1">
    <citation type="submission" date="2020-08" db="EMBL/GenBank/DDBJ databases">
        <title>Genomic Encyclopedia of Type Strains, Phase IV (KMG-IV): sequencing the most valuable type-strain genomes for metagenomic binning, comparative biology and taxonomic classification.</title>
        <authorList>
            <person name="Goeker M."/>
        </authorList>
    </citation>
    <scope>NUCLEOTIDE SEQUENCE [LARGE SCALE GENOMIC DNA]</scope>
    <source>
        <strain evidence="6 7">DSM 14562</strain>
    </source>
</reference>
<evidence type="ECO:0000313" key="7">
    <source>
        <dbReference type="Proteomes" id="UP000584663"/>
    </source>
</evidence>
<dbReference type="Gene3D" id="1.10.150.130">
    <property type="match status" value="1"/>
</dbReference>
<keyword evidence="7" id="KW-1185">Reference proteome</keyword>
<dbReference type="InterPro" id="IPR011010">
    <property type="entry name" value="DNA_brk_join_enz"/>
</dbReference>
<dbReference type="Gene3D" id="3.30.160.390">
    <property type="entry name" value="Integrase, DNA-binding domain"/>
    <property type="match status" value="1"/>
</dbReference>
<accession>A0ABR6K9K3</accession>
<evidence type="ECO:0000259" key="5">
    <source>
        <dbReference type="PROSITE" id="PS51898"/>
    </source>
</evidence>
<evidence type="ECO:0000313" key="6">
    <source>
        <dbReference type="EMBL" id="MBB4609802.1"/>
    </source>
</evidence>
<organism evidence="6 7">
    <name type="scientific">Sphingomonas yabuuchiae</name>
    <dbReference type="NCBI Taxonomy" id="172044"/>
    <lineage>
        <taxon>Bacteria</taxon>
        <taxon>Pseudomonadati</taxon>
        <taxon>Pseudomonadota</taxon>
        <taxon>Alphaproteobacteria</taxon>
        <taxon>Sphingomonadales</taxon>
        <taxon>Sphingomonadaceae</taxon>
        <taxon>Sphingomonas</taxon>
    </lineage>
</organism>
<keyword evidence="3" id="KW-0238">DNA-binding</keyword>
<dbReference type="InterPro" id="IPR002104">
    <property type="entry name" value="Integrase_catalytic"/>
</dbReference>
<proteinExistence type="inferred from homology"/>
<dbReference type="PROSITE" id="PS51898">
    <property type="entry name" value="TYR_RECOMBINASE"/>
    <property type="match status" value="1"/>
</dbReference>
<protein>
    <submittedName>
        <fullName evidence="6">Integrase</fullName>
    </submittedName>
</protein>
<dbReference type="InterPro" id="IPR050808">
    <property type="entry name" value="Phage_Integrase"/>
</dbReference>
<dbReference type="SUPFAM" id="SSF56349">
    <property type="entry name" value="DNA breaking-rejoining enzymes"/>
    <property type="match status" value="1"/>
</dbReference>
<dbReference type="Proteomes" id="UP000584663">
    <property type="component" value="Unassembled WGS sequence"/>
</dbReference>
<dbReference type="Pfam" id="PF00589">
    <property type="entry name" value="Phage_integrase"/>
    <property type="match status" value="1"/>
</dbReference>
<comment type="similarity">
    <text evidence="1">Belongs to the 'phage' integrase family.</text>
</comment>
<sequence>MRHHHLDIRIPTMPIRKLDAAFCLIAQCEPGKRKTDWYDEIVRGFVLECRASGGKTYYLSHNEGKSRRTIKIAAYGDISFDKAKREAMRLRAELVLGGDPAAKKKEARAVGTYNALADQHVAHARTHIKSIKTLEGYLKRIRKRWGRLRLTDIRQQDVAVWLAELRQSGLAPATVEKTRVIMNRSFQLGAQWQVPGADRNPVRGVPRVKFSNARETYIDADETARLVAAAQKSRNKQLAAIIQLLLLLGMRVSELLSMRWENVDTAKRTLFIPTSKTGRSRRLPLPQAAIDIIDALPRPTGCAYLFPNPRNPQAHLTTIKHGWQAVREAAGMPSLRIHDLRHSAASAWINNGVSLATVGKLLGHADLSSSARYSHLADDTLMAAVEAGAAKLNIAA</sequence>
<keyword evidence="4" id="KW-0233">DNA recombination</keyword>
<dbReference type="Pfam" id="PF13356">
    <property type="entry name" value="Arm-DNA-bind_3"/>
    <property type="match status" value="1"/>
</dbReference>
<dbReference type="InterPro" id="IPR025166">
    <property type="entry name" value="Integrase_DNA_bind_dom"/>
</dbReference>
<keyword evidence="2" id="KW-0229">DNA integration</keyword>
<dbReference type="PANTHER" id="PTHR30629">
    <property type="entry name" value="PROPHAGE INTEGRASE"/>
    <property type="match status" value="1"/>
</dbReference>
<dbReference type="InterPro" id="IPR038488">
    <property type="entry name" value="Integrase_DNA-bd_sf"/>
</dbReference>
<evidence type="ECO:0000256" key="3">
    <source>
        <dbReference type="ARBA" id="ARBA00023125"/>
    </source>
</evidence>
<dbReference type="InterPro" id="IPR013762">
    <property type="entry name" value="Integrase-like_cat_sf"/>
</dbReference>
<comment type="caution">
    <text evidence="6">The sequence shown here is derived from an EMBL/GenBank/DDBJ whole genome shotgun (WGS) entry which is preliminary data.</text>
</comment>
<dbReference type="Gene3D" id="1.10.443.10">
    <property type="entry name" value="Intergrase catalytic core"/>
    <property type="match status" value="1"/>
</dbReference>
<feature type="domain" description="Tyr recombinase" evidence="5">
    <location>
        <begin position="213"/>
        <end position="386"/>
    </location>
</feature>
<evidence type="ECO:0000256" key="1">
    <source>
        <dbReference type="ARBA" id="ARBA00008857"/>
    </source>
</evidence>
<gene>
    <name evidence="6" type="ORF">GGQ89_002024</name>
</gene>
<dbReference type="InterPro" id="IPR010998">
    <property type="entry name" value="Integrase_recombinase_N"/>
</dbReference>
<dbReference type="EMBL" id="JACHNX010000006">
    <property type="protein sequence ID" value="MBB4609802.1"/>
    <property type="molecule type" value="Genomic_DNA"/>
</dbReference>
<evidence type="ECO:0000256" key="4">
    <source>
        <dbReference type="ARBA" id="ARBA00023172"/>
    </source>
</evidence>
<dbReference type="CDD" id="cd00796">
    <property type="entry name" value="INT_Rci_Hp1_C"/>
    <property type="match status" value="1"/>
</dbReference>
<name>A0ABR6K9K3_9SPHN</name>